<gene>
    <name evidence="2" type="ORF">IWQ62_005395</name>
</gene>
<dbReference type="OrthoDB" id="10252740at2759"/>
<dbReference type="CDD" id="cd04657">
    <property type="entry name" value="Piwi_ago-like"/>
    <property type="match status" value="1"/>
</dbReference>
<comment type="caution">
    <text evidence="2">The sequence shown here is derived from an EMBL/GenBank/DDBJ whole genome shotgun (WGS) entry which is preliminary data.</text>
</comment>
<dbReference type="SMART" id="SM00950">
    <property type="entry name" value="Piwi"/>
    <property type="match status" value="1"/>
</dbReference>
<organism evidence="2 3">
    <name type="scientific">Dispira parvispora</name>
    <dbReference type="NCBI Taxonomy" id="1520584"/>
    <lineage>
        <taxon>Eukaryota</taxon>
        <taxon>Fungi</taxon>
        <taxon>Fungi incertae sedis</taxon>
        <taxon>Zoopagomycota</taxon>
        <taxon>Kickxellomycotina</taxon>
        <taxon>Dimargaritomycetes</taxon>
        <taxon>Dimargaritales</taxon>
        <taxon>Dimargaritaceae</taxon>
        <taxon>Dispira</taxon>
    </lineage>
</organism>
<accession>A0A9W8E4S0</accession>
<feature type="domain" description="Piwi" evidence="1">
    <location>
        <begin position="11"/>
        <end position="318"/>
    </location>
</feature>
<dbReference type="SUPFAM" id="SSF53098">
    <property type="entry name" value="Ribonuclease H-like"/>
    <property type="match status" value="1"/>
</dbReference>
<evidence type="ECO:0000313" key="3">
    <source>
        <dbReference type="Proteomes" id="UP001150925"/>
    </source>
</evidence>
<evidence type="ECO:0000259" key="1">
    <source>
        <dbReference type="PROSITE" id="PS50822"/>
    </source>
</evidence>
<dbReference type="EMBL" id="JANBPY010002200">
    <property type="protein sequence ID" value="KAJ1956064.1"/>
    <property type="molecule type" value="Genomic_DNA"/>
</dbReference>
<reference evidence="2" key="1">
    <citation type="submission" date="2022-07" db="EMBL/GenBank/DDBJ databases">
        <title>Phylogenomic reconstructions and comparative analyses of Kickxellomycotina fungi.</title>
        <authorList>
            <person name="Reynolds N.K."/>
            <person name="Stajich J.E."/>
            <person name="Barry K."/>
            <person name="Grigoriev I.V."/>
            <person name="Crous P."/>
            <person name="Smith M.E."/>
        </authorList>
    </citation>
    <scope>NUCLEOTIDE SEQUENCE</scope>
    <source>
        <strain evidence="2">RSA 1196</strain>
    </source>
</reference>
<protein>
    <recommendedName>
        <fullName evidence="1">Piwi domain-containing protein</fullName>
    </recommendedName>
</protein>
<dbReference type="Gene3D" id="3.30.420.10">
    <property type="entry name" value="Ribonuclease H-like superfamily/Ribonuclease H"/>
    <property type="match status" value="1"/>
</dbReference>
<dbReference type="PROSITE" id="PS50822">
    <property type="entry name" value="PIWI"/>
    <property type="match status" value="1"/>
</dbReference>
<evidence type="ECO:0000313" key="2">
    <source>
        <dbReference type="EMBL" id="KAJ1956064.1"/>
    </source>
</evidence>
<dbReference type="InterPro" id="IPR045246">
    <property type="entry name" value="Piwi_ago-like"/>
</dbReference>
<name>A0A9W8E4S0_9FUNG</name>
<proteinExistence type="predicted"/>
<dbReference type="Gene3D" id="3.40.50.2300">
    <property type="match status" value="1"/>
</dbReference>
<dbReference type="InterPro" id="IPR012337">
    <property type="entry name" value="RNaseH-like_sf"/>
</dbReference>
<dbReference type="PANTHER" id="PTHR22891">
    <property type="entry name" value="EUKARYOTIC TRANSLATION INITIATION FACTOR 2C"/>
    <property type="match status" value="1"/>
</dbReference>
<dbReference type="InterPro" id="IPR003165">
    <property type="entry name" value="Piwi"/>
</dbReference>
<dbReference type="InterPro" id="IPR036397">
    <property type="entry name" value="RNaseH_sf"/>
</dbReference>
<dbReference type="AlphaFoldDB" id="A0A9W8E4S0"/>
<sequence>MQGQRGKNDSVIFVLLDKEFKSSMVYGEIKRVSDTQLGIPTQCVLMSKLYNARPQYFANVLLKVNVKLGGTNAALRNGILERMHRSTPTLVIGADVSHPGPGNNSQPSIAAVVGSVDEELGKYTSCVSYQAPRQEIIEDLESMMVKILRGFQAGSQRQPERIIFYRDGVSETQFSQMCDAEVNAIKQACCKAFGDPNYKAKVTFITCQKRHHIRFNSTQAQFRDPKSQNAPAGTVVDQGVTHPYGYDFYLQSQGGLQGTSRPVHYTVLVDENSLSPDELQGLTNELCYLFPRCTRSVSLCTPAYFAHVLASRARTYRRETERPMERAPSTQKWGQAPASTNFEAQFRPVMESLEDVLYYM</sequence>
<keyword evidence="3" id="KW-1185">Reference proteome</keyword>
<dbReference type="GO" id="GO:0003676">
    <property type="term" value="F:nucleic acid binding"/>
    <property type="evidence" value="ECO:0007669"/>
    <property type="project" value="InterPro"/>
</dbReference>
<dbReference type="Pfam" id="PF02171">
    <property type="entry name" value="Piwi"/>
    <property type="match status" value="1"/>
</dbReference>
<dbReference type="Proteomes" id="UP001150925">
    <property type="component" value="Unassembled WGS sequence"/>
</dbReference>